<evidence type="ECO:0000256" key="1">
    <source>
        <dbReference type="ARBA" id="ARBA00004141"/>
    </source>
</evidence>
<feature type="transmembrane region" description="Helical" evidence="6">
    <location>
        <begin position="119"/>
        <end position="140"/>
    </location>
</feature>
<dbReference type="NCBIfam" id="TIGR00901">
    <property type="entry name" value="2A0125"/>
    <property type="match status" value="1"/>
</dbReference>
<feature type="transmembrane region" description="Helical" evidence="6">
    <location>
        <begin position="316"/>
        <end position="337"/>
    </location>
</feature>
<gene>
    <name evidence="7" type="ORF">PSI9734_00230</name>
</gene>
<comment type="subcellular location">
    <subcellularLocation>
        <location evidence="1">Membrane</location>
        <topology evidence="1">Multi-pass membrane protein</topology>
    </subcellularLocation>
</comment>
<dbReference type="GO" id="GO:0016020">
    <property type="term" value="C:membrane"/>
    <property type="evidence" value="ECO:0007669"/>
    <property type="project" value="UniProtKB-SubCell"/>
</dbReference>
<dbReference type="PANTHER" id="PTHR12778">
    <property type="entry name" value="SOLUTE CARRIER FAMILY 33 ACETYL-COA TRANSPORTER -RELATED"/>
    <property type="match status" value="1"/>
</dbReference>
<dbReference type="Gene3D" id="1.20.1250.20">
    <property type="entry name" value="MFS general substrate transporter like domains"/>
    <property type="match status" value="2"/>
</dbReference>
<feature type="transmembrane region" description="Helical" evidence="6">
    <location>
        <begin position="292"/>
        <end position="309"/>
    </location>
</feature>
<feature type="transmembrane region" description="Helical" evidence="6">
    <location>
        <begin position="408"/>
        <end position="429"/>
    </location>
</feature>
<feature type="transmembrane region" description="Helical" evidence="6">
    <location>
        <begin position="22"/>
        <end position="45"/>
    </location>
</feature>
<keyword evidence="5 6" id="KW-0472">Membrane</keyword>
<feature type="transmembrane region" description="Helical" evidence="6">
    <location>
        <begin position="249"/>
        <end position="272"/>
    </location>
</feature>
<name>A0A6S6WKG2_9GAMM</name>
<dbReference type="PANTHER" id="PTHR12778:SF10">
    <property type="entry name" value="MAJOR FACILITATOR SUPERFAMILY DOMAIN-CONTAINING PROTEIN 3"/>
    <property type="match status" value="1"/>
</dbReference>
<keyword evidence="4 6" id="KW-1133">Transmembrane helix</keyword>
<protein>
    <recommendedName>
        <fullName evidence="9">Major facilitator superfamily (MFS) profile domain-containing protein</fullName>
    </recommendedName>
</protein>
<evidence type="ECO:0000256" key="4">
    <source>
        <dbReference type="ARBA" id="ARBA00022989"/>
    </source>
</evidence>
<dbReference type="EMBL" id="CADCXY010000001">
    <property type="protein sequence ID" value="CAB0149655.1"/>
    <property type="molecule type" value="Genomic_DNA"/>
</dbReference>
<feature type="transmembrane region" description="Helical" evidence="6">
    <location>
        <begin position="57"/>
        <end position="74"/>
    </location>
</feature>
<dbReference type="InterPro" id="IPR004752">
    <property type="entry name" value="AmpG_permease/AT-1"/>
</dbReference>
<dbReference type="GO" id="GO:0022857">
    <property type="term" value="F:transmembrane transporter activity"/>
    <property type="evidence" value="ECO:0007669"/>
    <property type="project" value="InterPro"/>
</dbReference>
<evidence type="ECO:0000256" key="6">
    <source>
        <dbReference type="SAM" id="Phobius"/>
    </source>
</evidence>
<feature type="transmembrane region" description="Helical" evidence="6">
    <location>
        <begin position="192"/>
        <end position="210"/>
    </location>
</feature>
<dbReference type="RefSeq" id="WP_173919279.1">
    <property type="nucleotide sequence ID" value="NZ_CADCXY010000001.1"/>
</dbReference>
<keyword evidence="8" id="KW-1185">Reference proteome</keyword>
<evidence type="ECO:0008006" key="9">
    <source>
        <dbReference type="Google" id="ProtNLM"/>
    </source>
</evidence>
<dbReference type="InterPro" id="IPR036259">
    <property type="entry name" value="MFS_trans_sf"/>
</dbReference>
<evidence type="ECO:0000313" key="7">
    <source>
        <dbReference type="EMBL" id="CAB0149655.1"/>
    </source>
</evidence>
<feature type="transmembrane region" description="Helical" evidence="6">
    <location>
        <begin position="343"/>
        <end position="367"/>
    </location>
</feature>
<feature type="transmembrane region" description="Helical" evidence="6">
    <location>
        <begin position="379"/>
        <end position="396"/>
    </location>
</feature>
<accession>A0A6S6WKG2</accession>
<keyword evidence="3 6" id="KW-0812">Transmembrane</keyword>
<feature type="transmembrane region" description="Helical" evidence="6">
    <location>
        <begin position="95"/>
        <end position="113"/>
    </location>
</feature>
<dbReference type="AlphaFoldDB" id="A0A6S6WKG2"/>
<evidence type="ECO:0000256" key="2">
    <source>
        <dbReference type="ARBA" id="ARBA00022448"/>
    </source>
</evidence>
<dbReference type="Proteomes" id="UP000481517">
    <property type="component" value="Unassembled WGS sequence"/>
</dbReference>
<evidence type="ECO:0000256" key="5">
    <source>
        <dbReference type="ARBA" id="ARBA00023136"/>
    </source>
</evidence>
<evidence type="ECO:0000313" key="8">
    <source>
        <dbReference type="Proteomes" id="UP000481517"/>
    </source>
</evidence>
<proteinExistence type="predicted"/>
<sequence length="455" mass="50395">MAASETTQPWYKDFNVYLEPRIWVIFLFGMMSGFPWVLIGSMLSAWLQESGVSRSDIGLLGMVFVAYSVNALWSPLVDRVKLPGLNGWLGQRRSWLALCLTALMIATFGLSHLNLAEHAFWVALSALLIAIASATQDIAIDAFRIETFGQHESNLQSAGAAMATAGWWTGYSGLGALPFFLVDGTAWDWQAAYKVMAVVLAVQLIIVLCVRESKRYRAEVKPFTRWQDWFRTTLYDPVAEFFKRAGWQLAVAILSFIFLFKIGEAFLGRMSIVFYKEVGFTNDDIAIYSKMVTWWVTIVFAIIGSMVNVRLGTMRGLLIGGIAMAASNLMFAWIAVVGPDTHLLLAAVIIDGFTGAWSTVAFVAFISLLCNRAFTATQYALLASLGNLGRTLLSSYSGFVVDWLNGDWSLFFILTAVMVTPGLLLLILLRKALHRIQAPSANTTPASDEQRLNHD</sequence>
<dbReference type="InterPro" id="IPR011701">
    <property type="entry name" value="MFS"/>
</dbReference>
<keyword evidence="2" id="KW-0813">Transport</keyword>
<organism evidence="7 8">
    <name type="scientific">Pseudidiomarina piscicola</name>
    <dbReference type="NCBI Taxonomy" id="2614830"/>
    <lineage>
        <taxon>Bacteria</taxon>
        <taxon>Pseudomonadati</taxon>
        <taxon>Pseudomonadota</taxon>
        <taxon>Gammaproteobacteria</taxon>
        <taxon>Alteromonadales</taxon>
        <taxon>Idiomarinaceae</taxon>
        <taxon>Pseudidiomarina</taxon>
    </lineage>
</organism>
<reference evidence="7 8" key="1">
    <citation type="submission" date="2020-02" db="EMBL/GenBank/DDBJ databases">
        <authorList>
            <person name="Rodrigo-Torres L."/>
            <person name="Arahal R. D."/>
            <person name="Lucena T."/>
        </authorList>
    </citation>
    <scope>NUCLEOTIDE SEQUENCE [LARGE SCALE GENOMIC DNA]</scope>
    <source>
        <strain evidence="7 8">CECT 9734</strain>
    </source>
</reference>
<dbReference type="SUPFAM" id="SSF103473">
    <property type="entry name" value="MFS general substrate transporter"/>
    <property type="match status" value="1"/>
</dbReference>
<evidence type="ECO:0000256" key="3">
    <source>
        <dbReference type="ARBA" id="ARBA00022692"/>
    </source>
</evidence>
<dbReference type="Pfam" id="PF07690">
    <property type="entry name" value="MFS_1"/>
    <property type="match status" value="1"/>
</dbReference>